<keyword evidence="1" id="KW-1133">Transmembrane helix</keyword>
<dbReference type="AlphaFoldDB" id="A0A0S8GJA3"/>
<evidence type="ECO:0000313" key="3">
    <source>
        <dbReference type="Proteomes" id="UP000051096"/>
    </source>
</evidence>
<dbReference type="PANTHER" id="PTHR36394">
    <property type="entry name" value="OS01G0277700 PROTEIN"/>
    <property type="match status" value="1"/>
</dbReference>
<feature type="transmembrane region" description="Helical" evidence="1">
    <location>
        <begin position="219"/>
        <end position="236"/>
    </location>
</feature>
<feature type="transmembrane region" description="Helical" evidence="1">
    <location>
        <begin position="86"/>
        <end position="103"/>
    </location>
</feature>
<feature type="transmembrane region" description="Helical" evidence="1">
    <location>
        <begin position="45"/>
        <end position="74"/>
    </location>
</feature>
<evidence type="ECO:0000313" key="2">
    <source>
        <dbReference type="EMBL" id="KPK72347.1"/>
    </source>
</evidence>
<reference evidence="2 3" key="1">
    <citation type="journal article" date="2015" name="Microbiome">
        <title>Genomic resolution of linkages in carbon, nitrogen, and sulfur cycling among widespread estuary sediment bacteria.</title>
        <authorList>
            <person name="Baker B.J."/>
            <person name="Lazar C.S."/>
            <person name="Teske A.P."/>
            <person name="Dick G.J."/>
        </authorList>
    </citation>
    <scope>NUCLEOTIDE SEQUENCE [LARGE SCALE GENOMIC DNA]</scope>
    <source>
        <strain evidence="2">SM23_60</strain>
    </source>
</reference>
<keyword evidence="1" id="KW-0812">Transmembrane</keyword>
<sequence length="237" mass="26080">MTQELWLLTFTAASIGFFHTLFGPDHYVPFIVIAKARKWSLAKTFWLTFVCGIGHVGSSILLGILGIALGVAVMRLEAFEAFRGNIAAWALIAFGFVYFLWGLRRAFRKKPHQHIHAHQNGTTHTHTHTHSSDHVHVHEKTDAVNITPWILFTIFVLGPCEPLIPLLMYPAAKSSIMGLTLVTAVFSSVTIGTMLTIVLITSFGIAFVPTEKLERFSHALAGATVCLCGIAIQFLGL</sequence>
<feature type="transmembrane region" description="Helical" evidence="1">
    <location>
        <begin position="181"/>
        <end position="207"/>
    </location>
</feature>
<feature type="transmembrane region" description="Helical" evidence="1">
    <location>
        <begin position="6"/>
        <end position="24"/>
    </location>
</feature>
<dbReference type="Proteomes" id="UP000051096">
    <property type="component" value="Unassembled WGS sequence"/>
</dbReference>
<evidence type="ECO:0008006" key="4">
    <source>
        <dbReference type="Google" id="ProtNLM"/>
    </source>
</evidence>
<name>A0A0S8GJA3_UNCW3</name>
<protein>
    <recommendedName>
        <fullName evidence="4">Urease accessory protein UreH-like transmembrane domain-containing protein</fullName>
    </recommendedName>
</protein>
<evidence type="ECO:0000256" key="1">
    <source>
        <dbReference type="SAM" id="Phobius"/>
    </source>
</evidence>
<dbReference type="PANTHER" id="PTHR36394:SF1">
    <property type="entry name" value="OS01G0277700 PROTEIN"/>
    <property type="match status" value="1"/>
</dbReference>
<feature type="transmembrane region" description="Helical" evidence="1">
    <location>
        <begin position="149"/>
        <end position="169"/>
    </location>
</feature>
<dbReference type="EMBL" id="LJUO01000034">
    <property type="protein sequence ID" value="KPK72347.1"/>
    <property type="molecule type" value="Genomic_DNA"/>
</dbReference>
<proteinExistence type="predicted"/>
<gene>
    <name evidence="2" type="ORF">AMJ87_04995</name>
</gene>
<keyword evidence="1" id="KW-0472">Membrane</keyword>
<comment type="caution">
    <text evidence="2">The sequence shown here is derived from an EMBL/GenBank/DDBJ whole genome shotgun (WGS) entry which is preliminary data.</text>
</comment>
<organism evidence="2 3">
    <name type="scientific">candidate division WOR_3 bacterium SM23_60</name>
    <dbReference type="NCBI Taxonomy" id="1703780"/>
    <lineage>
        <taxon>Bacteria</taxon>
        <taxon>Bacteria division WOR-3</taxon>
    </lineage>
</organism>
<accession>A0A0S8GJA3</accession>